<dbReference type="InterPro" id="IPR002763">
    <property type="entry name" value="DUF72"/>
</dbReference>
<dbReference type="PANTHER" id="PTHR30348">
    <property type="entry name" value="UNCHARACTERIZED PROTEIN YECE"/>
    <property type="match status" value="1"/>
</dbReference>
<dbReference type="SUPFAM" id="SSF117396">
    <property type="entry name" value="TM1631-like"/>
    <property type="match status" value="1"/>
</dbReference>
<evidence type="ECO:0000313" key="2">
    <source>
        <dbReference type="Proteomes" id="UP000176037"/>
    </source>
</evidence>
<evidence type="ECO:0000313" key="1">
    <source>
        <dbReference type="EMBL" id="OFI36048.1"/>
    </source>
</evidence>
<dbReference type="OrthoDB" id="9780310at2"/>
<dbReference type="AlphaFoldDB" id="A0A1E8FKA8"/>
<dbReference type="Proteomes" id="UP000176037">
    <property type="component" value="Unassembled WGS sequence"/>
</dbReference>
<dbReference type="InterPro" id="IPR036520">
    <property type="entry name" value="UPF0759_sf"/>
</dbReference>
<gene>
    <name evidence="1" type="ORF">BFC17_10260</name>
</gene>
<keyword evidence="2" id="KW-1185">Reference proteome</keyword>
<evidence type="ECO:0008006" key="3">
    <source>
        <dbReference type="Google" id="ProtNLM"/>
    </source>
</evidence>
<name>A0A1E8FKA8_9ALTE</name>
<dbReference type="RefSeq" id="WP_070174891.1">
    <property type="nucleotide sequence ID" value="NZ_BMJR01000004.1"/>
</dbReference>
<dbReference type="Pfam" id="PF01904">
    <property type="entry name" value="DUF72"/>
    <property type="match status" value="1"/>
</dbReference>
<dbReference type="PANTHER" id="PTHR30348:SF9">
    <property type="entry name" value="UPF0759 PROTEIN YECE"/>
    <property type="match status" value="1"/>
</dbReference>
<dbReference type="Gene3D" id="3.20.20.410">
    <property type="entry name" value="Protein of unknown function UPF0759"/>
    <property type="match status" value="1"/>
</dbReference>
<reference evidence="1 2" key="1">
    <citation type="submission" date="2016-09" db="EMBL/GenBank/DDBJ databases">
        <title>Alteromonas lipolytica, a new species isolated from sea water.</title>
        <authorList>
            <person name="Wu Y.-H."/>
            <person name="Cheng H."/>
            <person name="Xu X.-W."/>
        </authorList>
    </citation>
    <scope>NUCLEOTIDE SEQUENCE [LARGE SCALE GENOMIC DNA]</scope>
    <source>
        <strain evidence="1 2">JW12</strain>
    </source>
</reference>
<protein>
    <recommendedName>
        <fullName evidence="3">DUF72 domain-containing protein</fullName>
    </recommendedName>
</protein>
<accession>A0A1E8FKA8</accession>
<sequence length="294" mass="33371">MTNIHSATTLAPVFIGLPLWQHNSWPKRWFGHAAKRQLADYSLQLNSVEGNTTFYHLPGESVVDNWAAITPADFRFTFKFHGDISHKASLRHCDAMVTQQLNLLARLEHKLGQLMLQLPASFGPAQLPLLEGFIQKLPADFSYGVEVRHPDFFAKGEAEKLLNRLLMAHGVNRVIMDTRALFTGDVDNTVTAEVRTKKPRVPVNVIATANQPVMRFVGNNNDEDNARCLQPWVAKCHQWREQGKTSYLFFHRPDNQDAPWLAQQFIELYNLRFPQSALPELTFAPAPATQNSLF</sequence>
<proteinExistence type="predicted"/>
<dbReference type="EMBL" id="MJIC01000004">
    <property type="protein sequence ID" value="OFI36048.1"/>
    <property type="molecule type" value="Genomic_DNA"/>
</dbReference>
<comment type="caution">
    <text evidence="1">The sequence shown here is derived from an EMBL/GenBank/DDBJ whole genome shotgun (WGS) entry which is preliminary data.</text>
</comment>
<dbReference type="STRING" id="1856405.BFC17_10260"/>
<organism evidence="1 2">
    <name type="scientific">Alteromonas lipolytica</name>
    <dbReference type="NCBI Taxonomy" id="1856405"/>
    <lineage>
        <taxon>Bacteria</taxon>
        <taxon>Pseudomonadati</taxon>
        <taxon>Pseudomonadota</taxon>
        <taxon>Gammaproteobacteria</taxon>
        <taxon>Alteromonadales</taxon>
        <taxon>Alteromonadaceae</taxon>
        <taxon>Alteromonas/Salinimonas group</taxon>
        <taxon>Alteromonas</taxon>
    </lineage>
</organism>